<evidence type="ECO:0000313" key="3">
    <source>
        <dbReference type="Proteomes" id="UP000032568"/>
    </source>
</evidence>
<protein>
    <submittedName>
        <fullName evidence="2">Uncharacterized protein</fullName>
    </submittedName>
</protein>
<evidence type="ECO:0000256" key="1">
    <source>
        <dbReference type="SAM" id="Coils"/>
    </source>
</evidence>
<accession>A0AAE9YP05</accession>
<keyword evidence="3" id="KW-1185">Reference proteome</keyword>
<evidence type="ECO:0000313" key="2">
    <source>
        <dbReference type="EMBL" id="WDD96962.1"/>
    </source>
</evidence>
<dbReference type="AlphaFoldDB" id="A0AAE9YP05"/>
<keyword evidence="1" id="KW-0175">Coiled coil</keyword>
<dbReference type="RefSeq" id="WP_044831595.1">
    <property type="nucleotide sequence ID" value="NZ_CP059735.1"/>
</dbReference>
<organism evidence="2 3">
    <name type="scientific">Thalassomonas actiniarum</name>
    <dbReference type="NCBI Taxonomy" id="485447"/>
    <lineage>
        <taxon>Bacteria</taxon>
        <taxon>Pseudomonadati</taxon>
        <taxon>Pseudomonadota</taxon>
        <taxon>Gammaproteobacteria</taxon>
        <taxon>Alteromonadales</taxon>
        <taxon>Colwelliaceae</taxon>
        <taxon>Thalassomonas</taxon>
    </lineage>
</organism>
<sequence length="136" mass="14806">MINIYLVIILCALLLANTGFFCEHHGATTPGQTTVTANQQTSTVLQPIEKNKLAKLESRLEQLSQELTGVIKTVNKLSKTLARHSQKLQNSPGNQANKPLRLTTTSFHADKVISAPAKGGFITPPAEHLLKKADPR</sequence>
<reference evidence="2 3" key="1">
    <citation type="journal article" date="2015" name="Genome Announc.">
        <title>Draft Genome Sequences of Marine Isolates of Thalassomonas viridans and Thalassomonas actiniarum.</title>
        <authorList>
            <person name="Olonade I."/>
            <person name="van Zyl L.J."/>
            <person name="Trindade M."/>
        </authorList>
    </citation>
    <scope>NUCLEOTIDE SEQUENCE [LARGE SCALE GENOMIC DNA]</scope>
    <source>
        <strain evidence="2 3">A5K-106</strain>
    </source>
</reference>
<dbReference type="Proteomes" id="UP000032568">
    <property type="component" value="Chromosome"/>
</dbReference>
<proteinExistence type="predicted"/>
<name>A0AAE9YP05_9GAMM</name>
<reference evidence="2 3" key="2">
    <citation type="journal article" date="2022" name="Mar. Drugs">
        <title>Bioassay-Guided Fractionation Leads to the Detection of Cholic Acid Generated by the Rare Thalassomonas sp.</title>
        <authorList>
            <person name="Pheiffer F."/>
            <person name="Schneider Y.K."/>
            <person name="Hansen E.H."/>
            <person name="Andersen J.H."/>
            <person name="Isaksson J."/>
            <person name="Busche T."/>
            <person name="R C."/>
            <person name="Kalinowski J."/>
            <person name="Zyl L.V."/>
            <person name="Trindade M."/>
        </authorList>
    </citation>
    <scope>NUCLEOTIDE SEQUENCE [LARGE SCALE GENOMIC DNA]</scope>
    <source>
        <strain evidence="2 3">A5K-106</strain>
    </source>
</reference>
<dbReference type="KEGG" id="tact:SG35_016535"/>
<feature type="coiled-coil region" evidence="1">
    <location>
        <begin position="46"/>
        <end position="80"/>
    </location>
</feature>
<gene>
    <name evidence="2" type="ORF">SG35_016535</name>
</gene>
<dbReference type="EMBL" id="CP059735">
    <property type="protein sequence ID" value="WDD96962.1"/>
    <property type="molecule type" value="Genomic_DNA"/>
</dbReference>